<keyword evidence="16" id="KW-1185">Reference proteome</keyword>
<dbReference type="InterPro" id="IPR017452">
    <property type="entry name" value="GPCR_Rhodpsn_7TM"/>
</dbReference>
<feature type="transmembrane region" description="Helical" evidence="14">
    <location>
        <begin position="137"/>
        <end position="158"/>
    </location>
</feature>
<evidence type="ECO:0000256" key="5">
    <source>
        <dbReference type="ARBA" id="ARBA00022925"/>
    </source>
</evidence>
<evidence type="ECO:0000259" key="15">
    <source>
        <dbReference type="PROSITE" id="PS50262"/>
    </source>
</evidence>
<dbReference type="PANTHER" id="PTHR24240">
    <property type="entry name" value="OPSIN"/>
    <property type="match status" value="1"/>
</dbReference>
<dbReference type="Proteomes" id="UP000694941">
    <property type="component" value="Unplaced"/>
</dbReference>
<dbReference type="GeneID" id="106464881"/>
<dbReference type="PROSITE" id="PS50262">
    <property type="entry name" value="G_PROTEIN_RECEP_F1_2"/>
    <property type="match status" value="1"/>
</dbReference>
<dbReference type="PROSITE" id="PS00237">
    <property type="entry name" value="G_PROTEIN_RECEP_F1_1"/>
    <property type="match status" value="1"/>
</dbReference>
<evidence type="ECO:0000256" key="1">
    <source>
        <dbReference type="ARBA" id="ARBA00004141"/>
    </source>
</evidence>
<dbReference type="InterPro" id="IPR027430">
    <property type="entry name" value="Retinal_BS"/>
</dbReference>
<evidence type="ECO:0000256" key="9">
    <source>
        <dbReference type="ARBA" id="ARBA00023136"/>
    </source>
</evidence>
<evidence type="ECO:0000256" key="3">
    <source>
        <dbReference type="ARBA" id="ARBA00022606"/>
    </source>
</evidence>
<dbReference type="PRINTS" id="PR00238">
    <property type="entry name" value="OPSIN"/>
</dbReference>
<feature type="transmembrane region" description="Helical" evidence="14">
    <location>
        <begin position="227"/>
        <end position="251"/>
    </location>
</feature>
<feature type="transmembrane region" description="Helical" evidence="14">
    <location>
        <begin position="284"/>
        <end position="304"/>
    </location>
</feature>
<keyword evidence="4 14" id="KW-0812">Transmembrane</keyword>
<evidence type="ECO:0000256" key="4">
    <source>
        <dbReference type="ARBA" id="ARBA00022692"/>
    </source>
</evidence>
<comment type="subcellular location">
    <subcellularLocation>
        <location evidence="1 14">Membrane</location>
        <topology evidence="1 14">Multi-pass membrane protein</topology>
    </subcellularLocation>
</comment>
<keyword evidence="12 14" id="KW-0807">Transducer</keyword>
<evidence type="ECO:0000256" key="6">
    <source>
        <dbReference type="ARBA" id="ARBA00022989"/>
    </source>
</evidence>
<proteinExistence type="inferred from homology"/>
<keyword evidence="3 14" id="KW-0716">Sensory transduction</keyword>
<feature type="transmembrane region" description="Helical" evidence="14">
    <location>
        <begin position="100"/>
        <end position="117"/>
    </location>
</feature>
<keyword evidence="5 14" id="KW-0681">Retinal protein</keyword>
<dbReference type="SUPFAM" id="SSF81321">
    <property type="entry name" value="Family A G protein-coupled receptor-like"/>
    <property type="match status" value="1"/>
</dbReference>
<dbReference type="InterPro" id="IPR000276">
    <property type="entry name" value="GPCR_Rhodpsn"/>
</dbReference>
<comment type="caution">
    <text evidence="14">Lacks conserved residue(s) required for the propagation of feature annotation.</text>
</comment>
<accession>A0ABM1BER1</accession>
<gene>
    <name evidence="17" type="primary">LOC106464881</name>
</gene>
<keyword evidence="10" id="KW-1015">Disulfide bond</keyword>
<keyword evidence="8 14" id="KW-0297">G-protein coupled receptor</keyword>
<evidence type="ECO:0000256" key="7">
    <source>
        <dbReference type="ARBA" id="ARBA00022991"/>
    </source>
</evidence>
<organism evidence="16 17">
    <name type="scientific">Limulus polyphemus</name>
    <name type="common">Atlantic horseshoe crab</name>
    <dbReference type="NCBI Taxonomy" id="6850"/>
    <lineage>
        <taxon>Eukaryota</taxon>
        <taxon>Metazoa</taxon>
        <taxon>Ecdysozoa</taxon>
        <taxon>Arthropoda</taxon>
        <taxon>Chelicerata</taxon>
        <taxon>Merostomata</taxon>
        <taxon>Xiphosura</taxon>
        <taxon>Limulidae</taxon>
        <taxon>Limulus</taxon>
    </lineage>
</organism>
<dbReference type="PROSITE" id="PS00238">
    <property type="entry name" value="OPSIN"/>
    <property type="match status" value="1"/>
</dbReference>
<evidence type="ECO:0000256" key="8">
    <source>
        <dbReference type="ARBA" id="ARBA00023040"/>
    </source>
</evidence>
<evidence type="ECO:0000256" key="14">
    <source>
        <dbReference type="RuleBase" id="RU004951"/>
    </source>
</evidence>
<feature type="domain" description="G-protein coupled receptors family 1 profile" evidence="15">
    <location>
        <begin position="79"/>
        <end position="339"/>
    </location>
</feature>
<keyword evidence="13" id="KW-0844">Vision</keyword>
<keyword evidence="2 14" id="KW-0600">Photoreceptor protein</keyword>
<evidence type="ECO:0000256" key="12">
    <source>
        <dbReference type="ARBA" id="ARBA00023224"/>
    </source>
</evidence>
<keyword evidence="7 14" id="KW-0157">Chromophore</keyword>
<feature type="transmembrane region" description="Helical" evidence="14">
    <location>
        <begin position="179"/>
        <end position="199"/>
    </location>
</feature>
<keyword evidence="9 14" id="KW-0472">Membrane</keyword>
<evidence type="ECO:0000256" key="2">
    <source>
        <dbReference type="ARBA" id="ARBA00022543"/>
    </source>
</evidence>
<name>A0ABM1BER1_LIMPO</name>
<protein>
    <submittedName>
        <fullName evidence="17">Rhodopsin-like</fullName>
    </submittedName>
</protein>
<evidence type="ECO:0000256" key="11">
    <source>
        <dbReference type="ARBA" id="ARBA00023170"/>
    </source>
</evidence>
<dbReference type="Gene3D" id="1.20.1070.10">
    <property type="entry name" value="Rhodopsin 7-helix transmembrane proteins"/>
    <property type="match status" value="1"/>
</dbReference>
<dbReference type="Pfam" id="PF00001">
    <property type="entry name" value="7tm_1"/>
    <property type="match status" value="1"/>
</dbReference>
<sequence length="557" mass="63424">MSLCFDAQNFVRTYIGDTKVLNVSVKSLDQSSDFLQHLNSSSVYHRVFSHWCSYSAISTSAHYFVGTLLILVGIAGIGGNGLVVLVFTRYRRLRTPANRLIVNLAVSDLMMSFLHFMASYSSFRKSWQFGKIGCEFYGSLCGLFGLVSIVTLSAIALERCLVIAIKPWYCGYPITKRKLGRVVAFIWLYCFVCVTPPFLGWGSYVPEGFLTSCSFDYLTRTPTNRSYFFFLFILGFILPLSVIATSYCVIWKTVVQHEREMSQASISSISPRFMTRKRSDFKSAIMILCVIGLFLLSWSPYAAIATIGQFCNSSYITPWVSAMPALFAKMSTMYNPIIYGISHRRFCSCIRLLFMKTQIPPPKKKIYMRFSKGLPRRDNRQTFLSTACGDYRVRGDVSLQPTNKGRKCYVMMSLGREGKSTNTVFAEPQAEHCEKLTCDLCLLEATAHKYQRNMWVRKLLSDSSIYSRSKANVNNDLSLPECLIKQKSRYEACFCWYDHKNSSICYNTTCSCSCEFRLEASPSSAKKEHYIKRPSGGSLPARCASCYYCDRKIIHYY</sequence>
<keyword evidence="6 14" id="KW-1133">Transmembrane helix</keyword>
<dbReference type="InterPro" id="IPR050125">
    <property type="entry name" value="GPCR_opsins"/>
</dbReference>
<dbReference type="InterPro" id="IPR001760">
    <property type="entry name" value="Opsin"/>
</dbReference>
<evidence type="ECO:0000313" key="16">
    <source>
        <dbReference type="Proteomes" id="UP000694941"/>
    </source>
</evidence>
<evidence type="ECO:0000256" key="10">
    <source>
        <dbReference type="ARBA" id="ARBA00023157"/>
    </source>
</evidence>
<dbReference type="PRINTS" id="PR00237">
    <property type="entry name" value="GPCRRHODOPSN"/>
</dbReference>
<feature type="transmembrane region" description="Helical" evidence="14">
    <location>
        <begin position="63"/>
        <end position="88"/>
    </location>
</feature>
<evidence type="ECO:0000313" key="17">
    <source>
        <dbReference type="RefSeq" id="XP_013780498.1"/>
    </source>
</evidence>
<dbReference type="RefSeq" id="XP_013780498.1">
    <property type="nucleotide sequence ID" value="XM_013925044.2"/>
</dbReference>
<reference evidence="17" key="1">
    <citation type="submission" date="2025-08" db="UniProtKB">
        <authorList>
            <consortium name="RefSeq"/>
        </authorList>
    </citation>
    <scope>IDENTIFICATION</scope>
    <source>
        <tissue evidence="17">Muscle</tissue>
    </source>
</reference>
<evidence type="ECO:0000256" key="13">
    <source>
        <dbReference type="ARBA" id="ARBA00023305"/>
    </source>
</evidence>
<keyword evidence="11 14" id="KW-0675">Receptor</keyword>
<comment type="similarity">
    <text evidence="14">Belongs to the G-protein coupled receptor 1 family. Opsin subfamily.</text>
</comment>